<evidence type="ECO:0000256" key="1">
    <source>
        <dbReference type="ARBA" id="ARBA00022837"/>
    </source>
</evidence>
<comment type="caution">
    <text evidence="4">The sequence shown here is derived from an EMBL/GenBank/DDBJ whole genome shotgun (WGS) entry which is preliminary data.</text>
</comment>
<dbReference type="SUPFAM" id="SSF47473">
    <property type="entry name" value="EF-hand"/>
    <property type="match status" value="1"/>
</dbReference>
<evidence type="ECO:0000313" key="4">
    <source>
        <dbReference type="EMBL" id="CAK0867876.1"/>
    </source>
</evidence>
<keyword evidence="1" id="KW-0106">Calcium</keyword>
<evidence type="ECO:0000313" key="5">
    <source>
        <dbReference type="Proteomes" id="UP001189429"/>
    </source>
</evidence>
<sequence>MSAERLFRTNTGSKAPSVQPTLSVAEAEDLFDALAILQNVGSSGPAGVLRLGKAFDVSVDKFFSLVRFRQLMDRTASCPNDFFQRLDLDKSQSLSLSEIARFIQNPRNSEERQDPSGTDAGASGADPSKLAELVFSALDANRDGKIESWEFQQQLALAAPPRLSLVALTAHLEMKHGFGQSGLHGPVDRALLFEYLCNREALDLAPEDVARCLRVARSSSAAGKRGPPAQDADLEGTDVDAFLRILPVDAVWGLDPYIDQYYAALGTRVLMLERPRRGDACVPREALLEHREKAPDEAELRARFGQLWDAAALMGSAKEIKDAGIGRVHEEIREGCFKRYAAAAAAVMEWRAARMQEAGGRFLARHFAGPRSLFFNIGDVLATPSHRLYAGQACVVRFRLHGGASFWHPQHQVLKNEREPTAWPLQQQALGDTPFVGLVPRGLKFTTAGGGGFYLGKQPFSMVDPNLRADLPRDEASGALAHSGCVEITMPSLLRTDRREGATQGLSGEFELRLFCASKSRIVGSIGEPLPVCVVHQIRPPPLQSAQAQCEGTTATVRWSTLDLGPSGPRTTVDAVRLSRTGGGAPLVLLLEPDATEREFTDL</sequence>
<gene>
    <name evidence="4" type="ORF">PCOR1329_LOCUS54713</name>
</gene>
<dbReference type="InterPro" id="IPR002048">
    <property type="entry name" value="EF_hand_dom"/>
</dbReference>
<reference evidence="4" key="1">
    <citation type="submission" date="2023-10" db="EMBL/GenBank/DDBJ databases">
        <authorList>
            <person name="Chen Y."/>
            <person name="Shah S."/>
            <person name="Dougan E. K."/>
            <person name="Thang M."/>
            <person name="Chan C."/>
        </authorList>
    </citation>
    <scope>NUCLEOTIDE SEQUENCE [LARGE SCALE GENOMIC DNA]</scope>
</reference>
<protein>
    <recommendedName>
        <fullName evidence="3">EF-hand domain-containing protein</fullName>
    </recommendedName>
</protein>
<dbReference type="Proteomes" id="UP001189429">
    <property type="component" value="Unassembled WGS sequence"/>
</dbReference>
<name>A0ABN9V923_9DINO</name>
<feature type="region of interest" description="Disordered" evidence="2">
    <location>
        <begin position="105"/>
        <end position="126"/>
    </location>
</feature>
<evidence type="ECO:0000256" key="2">
    <source>
        <dbReference type="SAM" id="MobiDB-lite"/>
    </source>
</evidence>
<dbReference type="Gene3D" id="1.10.238.10">
    <property type="entry name" value="EF-hand"/>
    <property type="match status" value="1"/>
</dbReference>
<feature type="domain" description="EF-hand" evidence="3">
    <location>
        <begin position="126"/>
        <end position="161"/>
    </location>
</feature>
<dbReference type="InterPro" id="IPR018247">
    <property type="entry name" value="EF_Hand_1_Ca_BS"/>
</dbReference>
<accession>A0ABN9V923</accession>
<feature type="non-terminal residue" evidence="4">
    <location>
        <position position="603"/>
    </location>
</feature>
<dbReference type="InterPro" id="IPR011992">
    <property type="entry name" value="EF-hand-dom_pair"/>
</dbReference>
<dbReference type="EMBL" id="CAUYUJ010016692">
    <property type="protein sequence ID" value="CAK0867876.1"/>
    <property type="molecule type" value="Genomic_DNA"/>
</dbReference>
<organism evidence="4 5">
    <name type="scientific">Prorocentrum cordatum</name>
    <dbReference type="NCBI Taxonomy" id="2364126"/>
    <lineage>
        <taxon>Eukaryota</taxon>
        <taxon>Sar</taxon>
        <taxon>Alveolata</taxon>
        <taxon>Dinophyceae</taxon>
        <taxon>Prorocentrales</taxon>
        <taxon>Prorocentraceae</taxon>
        <taxon>Prorocentrum</taxon>
    </lineage>
</organism>
<evidence type="ECO:0000259" key="3">
    <source>
        <dbReference type="PROSITE" id="PS50222"/>
    </source>
</evidence>
<dbReference type="PROSITE" id="PS00018">
    <property type="entry name" value="EF_HAND_1"/>
    <property type="match status" value="2"/>
</dbReference>
<keyword evidence="5" id="KW-1185">Reference proteome</keyword>
<proteinExistence type="predicted"/>
<dbReference type="PROSITE" id="PS50222">
    <property type="entry name" value="EF_HAND_2"/>
    <property type="match status" value="1"/>
</dbReference>
<dbReference type="Pfam" id="PF13202">
    <property type="entry name" value="EF-hand_5"/>
    <property type="match status" value="1"/>
</dbReference>